<gene>
    <name evidence="2" type="ORF">ANN_18497</name>
</gene>
<comment type="caution">
    <text evidence="2">The sequence shown here is derived from an EMBL/GenBank/DDBJ whole genome shotgun (WGS) entry which is preliminary data.</text>
</comment>
<proteinExistence type="predicted"/>
<keyword evidence="3" id="KW-1185">Reference proteome</keyword>
<accession>A0ABQ8SQE0</accession>
<evidence type="ECO:0000256" key="1">
    <source>
        <dbReference type="SAM" id="MobiDB-lite"/>
    </source>
</evidence>
<dbReference type="EMBL" id="JAJSOF020000023">
    <property type="protein sequence ID" value="KAJ4435877.1"/>
    <property type="molecule type" value="Genomic_DNA"/>
</dbReference>
<reference evidence="2 3" key="1">
    <citation type="journal article" date="2022" name="Allergy">
        <title>Genome assembly and annotation of Periplaneta americana reveal a comprehensive cockroach allergen profile.</title>
        <authorList>
            <person name="Wang L."/>
            <person name="Xiong Q."/>
            <person name="Saelim N."/>
            <person name="Wang L."/>
            <person name="Nong W."/>
            <person name="Wan A.T."/>
            <person name="Shi M."/>
            <person name="Liu X."/>
            <person name="Cao Q."/>
            <person name="Hui J.H.L."/>
            <person name="Sookrung N."/>
            <person name="Leung T.F."/>
            <person name="Tungtrongchitr A."/>
            <person name="Tsui S.K.W."/>
        </authorList>
    </citation>
    <scope>NUCLEOTIDE SEQUENCE [LARGE SCALE GENOMIC DNA]</scope>
    <source>
        <strain evidence="2">PWHHKU_190912</strain>
    </source>
</reference>
<dbReference type="Proteomes" id="UP001148838">
    <property type="component" value="Unassembled WGS sequence"/>
</dbReference>
<dbReference type="PANTHER" id="PTHR47326:SF1">
    <property type="entry name" value="HTH PSQ-TYPE DOMAIN-CONTAINING PROTEIN"/>
    <property type="match status" value="1"/>
</dbReference>
<name>A0ABQ8SQE0_PERAM</name>
<dbReference type="Gene3D" id="3.30.420.10">
    <property type="entry name" value="Ribonuclease H-like superfamily/Ribonuclease H"/>
    <property type="match status" value="1"/>
</dbReference>
<evidence type="ECO:0000313" key="3">
    <source>
        <dbReference type="Proteomes" id="UP001148838"/>
    </source>
</evidence>
<evidence type="ECO:0000313" key="2">
    <source>
        <dbReference type="EMBL" id="KAJ4435877.1"/>
    </source>
</evidence>
<feature type="compositionally biased region" description="Polar residues" evidence="1">
    <location>
        <begin position="36"/>
        <end position="55"/>
    </location>
</feature>
<dbReference type="PANTHER" id="PTHR47326">
    <property type="entry name" value="TRANSPOSABLE ELEMENT TC3 TRANSPOSASE-LIKE PROTEIN"/>
    <property type="match status" value="1"/>
</dbReference>
<organism evidence="2 3">
    <name type="scientific">Periplaneta americana</name>
    <name type="common">American cockroach</name>
    <name type="synonym">Blatta americana</name>
    <dbReference type="NCBI Taxonomy" id="6978"/>
    <lineage>
        <taxon>Eukaryota</taxon>
        <taxon>Metazoa</taxon>
        <taxon>Ecdysozoa</taxon>
        <taxon>Arthropoda</taxon>
        <taxon>Hexapoda</taxon>
        <taxon>Insecta</taxon>
        <taxon>Pterygota</taxon>
        <taxon>Neoptera</taxon>
        <taxon>Polyneoptera</taxon>
        <taxon>Dictyoptera</taxon>
        <taxon>Blattodea</taxon>
        <taxon>Blattoidea</taxon>
        <taxon>Blattidae</taxon>
        <taxon>Blattinae</taxon>
        <taxon>Periplaneta</taxon>
    </lineage>
</organism>
<feature type="region of interest" description="Disordered" evidence="1">
    <location>
        <begin position="36"/>
        <end position="65"/>
    </location>
</feature>
<sequence length="350" mass="40318">MYLPHESVDSSTKIHTQFPPMSDRIESRIEACSEGENINTTPTSPKTACLTPSQDQRVRHTSRPHKIKDEDKEEIRKHIGSFPKYRSRYSRSRTPNKTYISSVYSIQEMFNFILVYMFRRIMGHPQGIQVRSARLAAKPGGPAVGGHALYLFLLHYGAQHVSPLTLYPFQRVLTTTALRHHAWIRITECALLRVLMRKEFSHDISASAWDKCSTQHHDEFGKIKTSPLLFYSKSDGTEQETEYDGVPPHFDRRVRNYLNATFPDRWQGWAGTVATSITGLNPTGFLLWGDMKRLVYKTSIDTAEDLVARVVEAAHVIRDNVGLFERCRHSTVRRYQLCNVFNGRQFQHHL</sequence>
<protein>
    <submittedName>
        <fullName evidence="2">Uncharacterized protein</fullName>
    </submittedName>
</protein>
<dbReference type="InterPro" id="IPR036397">
    <property type="entry name" value="RNaseH_sf"/>
</dbReference>